<dbReference type="AlphaFoldDB" id="A0A4Q7X0M7"/>
<reference evidence="1 2" key="1">
    <citation type="journal article" date="2015" name="Stand. Genomic Sci.">
        <title>Genomic Encyclopedia of Bacterial and Archaeal Type Strains, Phase III: the genomes of soil and plant-associated and newly described type strains.</title>
        <authorList>
            <person name="Whitman W.B."/>
            <person name="Woyke T."/>
            <person name="Klenk H.P."/>
            <person name="Zhou Y."/>
            <person name="Lilburn T.G."/>
            <person name="Beck B.J."/>
            <person name="De Vos P."/>
            <person name="Vandamme P."/>
            <person name="Eisen J.A."/>
            <person name="Garrity G."/>
            <person name="Hugenholtz P."/>
            <person name="Kyrpides N.C."/>
        </authorList>
    </citation>
    <scope>NUCLEOTIDE SEQUENCE [LARGE SCALE GENOMIC DNA]</scope>
    <source>
        <strain evidence="1 2">VKM Ac-2540</strain>
    </source>
</reference>
<dbReference type="RefSeq" id="WP_130445328.1">
    <property type="nucleotide sequence ID" value="NZ_SHKR01000012.1"/>
</dbReference>
<name>A0A4Q7X0M7_9ACTN</name>
<dbReference type="OrthoDB" id="9987707at2"/>
<protein>
    <submittedName>
        <fullName evidence="1">Uncharacterized protein</fullName>
    </submittedName>
</protein>
<dbReference type="Proteomes" id="UP000292027">
    <property type="component" value="Unassembled WGS sequence"/>
</dbReference>
<evidence type="ECO:0000313" key="2">
    <source>
        <dbReference type="Proteomes" id="UP000292027"/>
    </source>
</evidence>
<sequence length="84" mass="10113">MAHQQRLRLTLRNRTNDREWKHQPVEVTEDPDDHDALLQHLEAMARDLDRRGSGQAWWLDQYELRVQGIDQAWRDFRVVGRPGR</sequence>
<comment type="caution">
    <text evidence="1">The sequence shown here is derived from an EMBL/GenBank/DDBJ whole genome shotgun (WGS) entry which is preliminary data.</text>
</comment>
<organism evidence="1 2">
    <name type="scientific">Kribbella rubisoli</name>
    <dbReference type="NCBI Taxonomy" id="3075929"/>
    <lineage>
        <taxon>Bacteria</taxon>
        <taxon>Bacillati</taxon>
        <taxon>Actinomycetota</taxon>
        <taxon>Actinomycetes</taxon>
        <taxon>Propionibacteriales</taxon>
        <taxon>Kribbellaceae</taxon>
        <taxon>Kribbella</taxon>
    </lineage>
</organism>
<evidence type="ECO:0000313" key="1">
    <source>
        <dbReference type="EMBL" id="RZU16417.1"/>
    </source>
</evidence>
<gene>
    <name evidence="1" type="ORF">EV645_3982</name>
</gene>
<proteinExistence type="predicted"/>
<dbReference type="EMBL" id="SHKR01000012">
    <property type="protein sequence ID" value="RZU16417.1"/>
    <property type="molecule type" value="Genomic_DNA"/>
</dbReference>
<accession>A0A4Q7X0M7</accession>
<keyword evidence="2" id="KW-1185">Reference proteome</keyword>